<name>A0A7D6ES06_9CYAN</name>
<reference evidence="3" key="1">
    <citation type="submission" date="2018-09" db="EMBL/GenBank/DDBJ databases">
        <title>Complete genome sequence of thermophilic cyanobacteria strain Thermosynechococcus elongatus PKUAC-SCTE542.</title>
        <authorList>
            <person name="Liang Y."/>
            <person name="Tang J."/>
            <person name="Daroch M."/>
        </authorList>
    </citation>
    <scope>NUCLEOTIDE SEQUENCE [LARGE SCALE GENOMIC DNA]</scope>
    <source>
        <strain evidence="3">E542</strain>
    </source>
</reference>
<organism evidence="2 3">
    <name type="scientific">Thermosynechococcus sichuanensis E542</name>
    <dbReference type="NCBI Taxonomy" id="2016101"/>
    <lineage>
        <taxon>Bacteria</taxon>
        <taxon>Bacillati</taxon>
        <taxon>Cyanobacteriota</taxon>
        <taxon>Cyanophyceae</taxon>
        <taxon>Acaryochloridales</taxon>
        <taxon>Thermosynechococcaceae</taxon>
        <taxon>Thermosynechococcus</taxon>
        <taxon>Thermosynechococcus sichuanensis</taxon>
    </lineage>
</organism>
<gene>
    <name evidence="2" type="ORF">D3A95_13095</name>
</gene>
<dbReference type="Proteomes" id="UP000261812">
    <property type="component" value="Chromosome"/>
</dbReference>
<feature type="region of interest" description="Disordered" evidence="1">
    <location>
        <begin position="26"/>
        <end position="47"/>
    </location>
</feature>
<evidence type="ECO:0008006" key="4">
    <source>
        <dbReference type="Google" id="ProtNLM"/>
    </source>
</evidence>
<accession>A0A7D6ES06</accession>
<dbReference type="RefSeq" id="WP_181495457.1">
    <property type="nucleotide sequence ID" value="NZ_CP032152.1"/>
</dbReference>
<dbReference type="AlphaFoldDB" id="A0A7D6ES06"/>
<proteinExistence type="predicted"/>
<keyword evidence="3" id="KW-1185">Reference proteome</keyword>
<sequence>MLKALREKLQSMMVFLMEAFGRIFTPRNDHYPSTGAQPFTGTPSRKS</sequence>
<dbReference type="EMBL" id="CP032152">
    <property type="protein sequence ID" value="QLL29627.1"/>
    <property type="molecule type" value="Genomic_DNA"/>
</dbReference>
<feature type="compositionally biased region" description="Polar residues" evidence="1">
    <location>
        <begin position="34"/>
        <end position="47"/>
    </location>
</feature>
<evidence type="ECO:0000313" key="2">
    <source>
        <dbReference type="EMBL" id="QLL29627.1"/>
    </source>
</evidence>
<protein>
    <recommendedName>
        <fullName evidence="4">Isochorismate synthase</fullName>
    </recommendedName>
</protein>
<evidence type="ECO:0000256" key="1">
    <source>
        <dbReference type="SAM" id="MobiDB-lite"/>
    </source>
</evidence>
<evidence type="ECO:0000313" key="3">
    <source>
        <dbReference type="Proteomes" id="UP000261812"/>
    </source>
</evidence>
<dbReference type="KEGG" id="tsq:D3A95_13095"/>